<accession>A0ABD2YG11</accession>
<protein>
    <recommendedName>
        <fullName evidence="3">Sialate O-acetylesterase domain-containing protein</fullName>
    </recommendedName>
</protein>
<proteinExistence type="predicted"/>
<sequence length="303" mass="33917">MSYTSWRKLSLVFWWIIPIPIFLIYLLSIVNTANILVCNKIPSIGTTISSATNRDKQTKVFVLAGQSNMAGRGGVKEDKIWDGFVPQECYPNPSILRLNTYLTWVEAREPLHHDIDSNKTCGIGPGLVFANKILEKDLGKKMNNNNIGLVPCAVGGTSLSEWGRGSKLYNDLIMRTRAAMEDDDDDEEGRRILEGILWFQGERDTISREEAESYRTKLEILIQDFRNDLQSPNLPFFQVLLASAQGPFMDTVREAQVGINLPNVICVDAMGLPLQPDGLHLSTLAQVHLGEMLADAFLDFRST</sequence>
<dbReference type="PANTHER" id="PTHR31988">
    <property type="entry name" value="ESTERASE, PUTATIVE (DUF303)-RELATED"/>
    <property type="match status" value="1"/>
</dbReference>
<keyword evidence="2" id="KW-1133">Transmembrane helix</keyword>
<keyword evidence="2" id="KW-0812">Transmembrane</keyword>
<evidence type="ECO:0000313" key="5">
    <source>
        <dbReference type="Proteomes" id="UP001630127"/>
    </source>
</evidence>
<dbReference type="Pfam" id="PF03629">
    <property type="entry name" value="SASA"/>
    <property type="match status" value="1"/>
</dbReference>
<organism evidence="4 5">
    <name type="scientific">Cinchona calisaya</name>
    <dbReference type="NCBI Taxonomy" id="153742"/>
    <lineage>
        <taxon>Eukaryota</taxon>
        <taxon>Viridiplantae</taxon>
        <taxon>Streptophyta</taxon>
        <taxon>Embryophyta</taxon>
        <taxon>Tracheophyta</taxon>
        <taxon>Spermatophyta</taxon>
        <taxon>Magnoliopsida</taxon>
        <taxon>eudicotyledons</taxon>
        <taxon>Gunneridae</taxon>
        <taxon>Pentapetalae</taxon>
        <taxon>asterids</taxon>
        <taxon>lamiids</taxon>
        <taxon>Gentianales</taxon>
        <taxon>Rubiaceae</taxon>
        <taxon>Cinchonoideae</taxon>
        <taxon>Cinchoneae</taxon>
        <taxon>Cinchona</taxon>
    </lineage>
</organism>
<keyword evidence="1" id="KW-0378">Hydrolase</keyword>
<keyword evidence="2" id="KW-0472">Membrane</keyword>
<keyword evidence="5" id="KW-1185">Reference proteome</keyword>
<comment type="caution">
    <text evidence="4">The sequence shown here is derived from an EMBL/GenBank/DDBJ whole genome shotgun (WGS) entry which is preliminary data.</text>
</comment>
<name>A0ABD2YG11_9GENT</name>
<dbReference type="InterPro" id="IPR005181">
    <property type="entry name" value="SASA"/>
</dbReference>
<dbReference type="Proteomes" id="UP001630127">
    <property type="component" value="Unassembled WGS sequence"/>
</dbReference>
<dbReference type="GO" id="GO:0016787">
    <property type="term" value="F:hydrolase activity"/>
    <property type="evidence" value="ECO:0007669"/>
    <property type="project" value="UniProtKB-KW"/>
</dbReference>
<feature type="transmembrane region" description="Helical" evidence="2">
    <location>
        <begin position="12"/>
        <end position="30"/>
    </location>
</feature>
<feature type="domain" description="Sialate O-acetylesterase" evidence="3">
    <location>
        <begin position="58"/>
        <end position="298"/>
    </location>
</feature>
<evidence type="ECO:0000259" key="3">
    <source>
        <dbReference type="Pfam" id="PF03629"/>
    </source>
</evidence>
<dbReference type="SUPFAM" id="SSF52266">
    <property type="entry name" value="SGNH hydrolase"/>
    <property type="match status" value="1"/>
</dbReference>
<evidence type="ECO:0000256" key="1">
    <source>
        <dbReference type="ARBA" id="ARBA00022801"/>
    </source>
</evidence>
<evidence type="ECO:0000256" key="2">
    <source>
        <dbReference type="SAM" id="Phobius"/>
    </source>
</evidence>
<dbReference type="AlphaFoldDB" id="A0ABD2YG11"/>
<gene>
    <name evidence="4" type="ORF">ACH5RR_034324</name>
</gene>
<reference evidence="4 5" key="1">
    <citation type="submission" date="2024-11" db="EMBL/GenBank/DDBJ databases">
        <title>A near-complete genome assembly of Cinchona calisaya.</title>
        <authorList>
            <person name="Lian D.C."/>
            <person name="Zhao X.W."/>
            <person name="Wei L."/>
        </authorList>
    </citation>
    <scope>NUCLEOTIDE SEQUENCE [LARGE SCALE GENOMIC DNA]</scope>
    <source>
        <tissue evidence="4">Nenye</tissue>
    </source>
</reference>
<dbReference type="InterPro" id="IPR052940">
    <property type="entry name" value="Carb_Esterase_6"/>
</dbReference>
<dbReference type="InterPro" id="IPR036514">
    <property type="entry name" value="SGNH_hydro_sf"/>
</dbReference>
<dbReference type="PANTHER" id="PTHR31988:SF15">
    <property type="entry name" value="ESTERASE, PUTATIVE (DUF303)-RELATED"/>
    <property type="match status" value="1"/>
</dbReference>
<dbReference type="EMBL" id="JBJUIK010000014">
    <property type="protein sequence ID" value="KAL3504483.1"/>
    <property type="molecule type" value="Genomic_DNA"/>
</dbReference>
<evidence type="ECO:0000313" key="4">
    <source>
        <dbReference type="EMBL" id="KAL3504483.1"/>
    </source>
</evidence>
<dbReference type="Gene3D" id="3.40.50.1110">
    <property type="entry name" value="SGNH hydrolase"/>
    <property type="match status" value="1"/>
</dbReference>